<dbReference type="InterPro" id="IPR003615">
    <property type="entry name" value="HNH_nuc"/>
</dbReference>
<evidence type="ECO:0000313" key="3">
    <source>
        <dbReference type="EMBL" id="MBK1668162.1"/>
    </source>
</evidence>
<dbReference type="Pfam" id="PF13391">
    <property type="entry name" value="HNH_2"/>
    <property type="match status" value="1"/>
</dbReference>
<dbReference type="RefSeq" id="WP_200340336.1">
    <property type="nucleotide sequence ID" value="NZ_NRRL01000018.1"/>
</dbReference>
<gene>
    <name evidence="3" type="ORF">CKO28_08945</name>
</gene>
<dbReference type="InterPro" id="IPR011396">
    <property type="entry name" value="PT_DNA_restrict"/>
</dbReference>
<organism evidence="3 4">
    <name type="scientific">Rhodovibrio sodomensis</name>
    <dbReference type="NCBI Taxonomy" id="1088"/>
    <lineage>
        <taxon>Bacteria</taxon>
        <taxon>Pseudomonadati</taxon>
        <taxon>Pseudomonadota</taxon>
        <taxon>Alphaproteobacteria</taxon>
        <taxon>Rhodospirillales</taxon>
        <taxon>Rhodovibrionaceae</taxon>
        <taxon>Rhodovibrio</taxon>
    </lineage>
</organism>
<dbReference type="EMBL" id="NRRL01000018">
    <property type="protein sequence ID" value="MBK1668162.1"/>
    <property type="molecule type" value="Genomic_DNA"/>
</dbReference>
<feature type="domain" description="ScoMcrA-like DNA sulfur-binding" evidence="2">
    <location>
        <begin position="4"/>
        <end position="151"/>
    </location>
</feature>
<comment type="caution">
    <text evidence="3">The sequence shown here is derived from an EMBL/GenBank/DDBJ whole genome shotgun (WGS) entry which is preliminary data.</text>
</comment>
<dbReference type="Pfam" id="PF26340">
    <property type="entry name" value="DNA-SBD_ScoMcrA"/>
    <property type="match status" value="1"/>
</dbReference>
<feature type="domain" description="HNH nuclease" evidence="1">
    <location>
        <begin position="181"/>
        <end position="234"/>
    </location>
</feature>
<dbReference type="NCBIfam" id="NF045808">
    <property type="entry name" value="PT-DNA_restrict"/>
    <property type="match status" value="1"/>
</dbReference>
<evidence type="ECO:0000313" key="4">
    <source>
        <dbReference type="Proteomes" id="UP001296873"/>
    </source>
</evidence>
<keyword evidence="4" id="KW-1185">Reference proteome</keyword>
<evidence type="ECO:0008006" key="5">
    <source>
        <dbReference type="Google" id="ProtNLM"/>
    </source>
</evidence>
<proteinExistence type="predicted"/>
<sequence length="297" mass="33444">MTPQEFLGAVRGLRVWQQGGQRAPHKPLLLLYALGRFQAGQTALPFPQVFEGLRILLRDFGPPNPTTPIYPYTYLERTLWHNGVPDELKPRRGEPRKTDLMRHNVVASLAPEVIDLLHSQPDLVGATAHELVDAHFPDSIQEDVLRAVGLNVIAPDWVLARRRRRDPAFRENVLAAYEYRCAVCDFDIAIGRDVIGLEGAHIRWVQADGPPEISNGLALCVLHHKLFDLGAWGIAPDRRILISDRVHGRSKAADDLLGLHGEPLRGPVRAEDCPAETHIRWHEREVFRGRPRQPRAA</sequence>
<accession>A0ABS1DDG3</accession>
<evidence type="ECO:0000259" key="2">
    <source>
        <dbReference type="Pfam" id="PF26340"/>
    </source>
</evidence>
<dbReference type="Proteomes" id="UP001296873">
    <property type="component" value="Unassembled WGS sequence"/>
</dbReference>
<evidence type="ECO:0000259" key="1">
    <source>
        <dbReference type="Pfam" id="PF13391"/>
    </source>
</evidence>
<protein>
    <recommendedName>
        <fullName evidence="5">Restriction endonuclease</fullName>
    </recommendedName>
</protein>
<dbReference type="PIRSF" id="PIRSF030850">
    <property type="entry name" value="UCP030850"/>
    <property type="match status" value="1"/>
</dbReference>
<name>A0ABS1DDG3_9PROT</name>
<reference evidence="3 4" key="1">
    <citation type="journal article" date="2020" name="Microorganisms">
        <title>Osmotic Adaptation and Compatible Solute Biosynthesis of Phototrophic Bacteria as Revealed from Genome Analyses.</title>
        <authorList>
            <person name="Imhoff J.F."/>
            <person name="Rahn T."/>
            <person name="Kunzel S."/>
            <person name="Keller A."/>
            <person name="Neulinger S.C."/>
        </authorList>
    </citation>
    <scope>NUCLEOTIDE SEQUENCE [LARGE SCALE GENOMIC DNA]</scope>
    <source>
        <strain evidence="3 4">DSM 9895</strain>
    </source>
</reference>
<dbReference type="InterPro" id="IPR058813">
    <property type="entry name" value="DNA-SBD_ScoMcrA"/>
</dbReference>